<dbReference type="SUPFAM" id="SSF49478">
    <property type="entry name" value="Cna protein B-type domain"/>
    <property type="match status" value="1"/>
</dbReference>
<comment type="caution">
    <text evidence="2">The sequence shown here is derived from an EMBL/GenBank/DDBJ whole genome shotgun (WGS) entry which is preliminary data.</text>
</comment>
<accession>A0ABR6TNG8</accession>
<dbReference type="EMBL" id="JABGBW010000021">
    <property type="protein sequence ID" value="MBC2576880.1"/>
    <property type="molecule type" value="Genomic_DNA"/>
</dbReference>
<evidence type="ECO:0000313" key="2">
    <source>
        <dbReference type="EMBL" id="MBC2576880.1"/>
    </source>
</evidence>
<dbReference type="Pfam" id="PF05738">
    <property type="entry name" value="Cna_B"/>
    <property type="match status" value="1"/>
</dbReference>
<feature type="non-terminal residue" evidence="2">
    <location>
        <position position="701"/>
    </location>
</feature>
<evidence type="ECO:0000313" key="3">
    <source>
        <dbReference type="Proteomes" id="UP000713904"/>
    </source>
</evidence>
<protein>
    <submittedName>
        <fullName evidence="2">Cna B-type domain-containing protein</fullName>
    </submittedName>
</protein>
<dbReference type="InterPro" id="IPR008454">
    <property type="entry name" value="Collagen-bd_Cna-like_B-typ_dom"/>
</dbReference>
<name>A0ABR6TNG8_9FIRM</name>
<dbReference type="Gene3D" id="2.60.40.1140">
    <property type="entry name" value="Collagen-binding surface protein Cna, B-type domain"/>
    <property type="match status" value="1"/>
</dbReference>
<proteinExistence type="predicted"/>
<organism evidence="2 3">
    <name type="scientific">Peptostreptococcus canis</name>
    <dbReference type="NCBI Taxonomy" id="1159213"/>
    <lineage>
        <taxon>Bacteria</taxon>
        <taxon>Bacillati</taxon>
        <taxon>Bacillota</taxon>
        <taxon>Clostridia</taxon>
        <taxon>Peptostreptococcales</taxon>
        <taxon>Peptostreptococcaceae</taxon>
        <taxon>Peptostreptococcus</taxon>
    </lineage>
</organism>
<reference evidence="2 3" key="1">
    <citation type="submission" date="2020-05" db="EMBL/GenBank/DDBJ databases">
        <title>Draft genome of xy-202 and genomic insight in genome of the genus Peptostreptococcus.</title>
        <authorList>
            <person name="Zhang Z."/>
        </authorList>
    </citation>
    <scope>NUCLEOTIDE SEQUENCE [LARGE SCALE GENOMIC DNA]</scope>
    <source>
        <strain evidence="2 3">DSM 27025</strain>
    </source>
</reference>
<sequence length="701" mass="78186">GEDIEITPIYGKLGNETIIAGYEKKKRENPTGPGALSLDNVKIKSFKIIDVANGNKEIDYKVSDDSQYNEYSSDPTKFSSALCEGQNNSIIKLQMELEYKSDKTIIEGDTLEIPVTYGGFLKNFSSQILKDGTNKVIGTWEYKNGNIIIKFSGDYIRNNQIKSFGASFETGEMMNYNGDQKKSFNLGERYTGFGKLGKNDLSIAIEKVFVKSKMIGTTHQGVSKLSNPGNDSHINWEFSLKNDSFYDRKENKSYTNAYMLEHDGLYNPNSRTGIYIEDTFSGGVGAPKLNYIVLILGGINDEGKVVSSGGKIWLPISLLAKKEQGNQTREEVKQSLQSGEYCIYKNGDETYTLMLKWWDMNDGSGITYNQVPQINDVGGVGSWLKKNQEIYKDISTETVEKMNRIYDRKALQNIDISIGYDYIPVKEVTTVKNTAKITTNQTGEYESTANSKLTPPAGIADAPSDPLTIKLIKSDRNTGRMLSAGFNFELQTSKDNGSSWTKVDVEASDVEIGTHNSDNTVTPNDKGIVQIKKLIFGQQYRFVEKTHAAGYYDVEIDNANPNSTKYPKSANSKAVTITNQGKGQVIAMYNAKPEKVEVAVSKKWIGPETNSVTIKLLADGKEVVGKTLTLDKQNKWTDKFKNLEKYNPNGSEIKYDVAEVKLQNYESKKEGNAKTGFTITNKNIEKISIPVEKKWEGEELD</sequence>
<dbReference type="Proteomes" id="UP000713904">
    <property type="component" value="Unassembled WGS sequence"/>
</dbReference>
<dbReference type="RefSeq" id="WP_185624896.1">
    <property type="nucleotide sequence ID" value="NZ_JABGBW010000021.1"/>
</dbReference>
<feature type="non-terminal residue" evidence="2">
    <location>
        <position position="1"/>
    </location>
</feature>
<feature type="domain" description="CNA-B" evidence="1">
    <location>
        <begin position="599"/>
        <end position="682"/>
    </location>
</feature>
<evidence type="ECO:0000259" key="1">
    <source>
        <dbReference type="Pfam" id="PF05738"/>
    </source>
</evidence>
<dbReference type="CDD" id="cd00222">
    <property type="entry name" value="CollagenBindB"/>
    <property type="match status" value="1"/>
</dbReference>
<gene>
    <name evidence="2" type="ORF">HLB29_09450</name>
</gene>
<keyword evidence="3" id="KW-1185">Reference proteome</keyword>